<comment type="caution">
    <text evidence="11">The sequence shown here is derived from an EMBL/GenBank/DDBJ whole genome shotgun (WGS) entry which is preliminary data.</text>
</comment>
<evidence type="ECO:0000259" key="10">
    <source>
        <dbReference type="Pfam" id="PF00155"/>
    </source>
</evidence>
<dbReference type="InterPro" id="IPR050106">
    <property type="entry name" value="HistidinolP_aminotransfase"/>
</dbReference>
<name>A0ABT9DYU7_9PROT</name>
<keyword evidence="9" id="KW-0028">Amino-acid biosynthesis</keyword>
<evidence type="ECO:0000256" key="5">
    <source>
        <dbReference type="ARBA" id="ARBA00022576"/>
    </source>
</evidence>
<dbReference type="CDD" id="cd00609">
    <property type="entry name" value="AAT_like"/>
    <property type="match status" value="1"/>
</dbReference>
<gene>
    <name evidence="9 11" type="primary">hisC</name>
    <name evidence="11" type="ORF">Q7A36_12095</name>
</gene>
<dbReference type="SUPFAM" id="SSF53383">
    <property type="entry name" value="PLP-dependent transferases"/>
    <property type="match status" value="1"/>
</dbReference>
<dbReference type="GO" id="GO:0004400">
    <property type="term" value="F:histidinol-phosphate transaminase activity"/>
    <property type="evidence" value="ECO:0007669"/>
    <property type="project" value="UniProtKB-EC"/>
</dbReference>
<dbReference type="PANTHER" id="PTHR43643">
    <property type="entry name" value="HISTIDINOL-PHOSPHATE AMINOTRANSFERASE 2"/>
    <property type="match status" value="1"/>
</dbReference>
<comment type="similarity">
    <text evidence="3 9">Belongs to the class-II pyridoxal-phosphate-dependent aminotransferase family. Histidinol-phosphate aminotransferase subfamily.</text>
</comment>
<organism evidence="11 12">
    <name type="scientific">Paracraurococcus lichenis</name>
    <dbReference type="NCBI Taxonomy" id="3064888"/>
    <lineage>
        <taxon>Bacteria</taxon>
        <taxon>Pseudomonadati</taxon>
        <taxon>Pseudomonadota</taxon>
        <taxon>Alphaproteobacteria</taxon>
        <taxon>Acetobacterales</taxon>
        <taxon>Roseomonadaceae</taxon>
        <taxon>Paracraurococcus</taxon>
    </lineage>
</organism>
<keyword evidence="6 9" id="KW-0808">Transferase</keyword>
<dbReference type="EMBL" id="JAUTWS010000009">
    <property type="protein sequence ID" value="MDO9709087.1"/>
    <property type="molecule type" value="Genomic_DNA"/>
</dbReference>
<comment type="pathway">
    <text evidence="2 9">Amino-acid biosynthesis; L-histidine biosynthesis; L-histidine from 5-phospho-alpha-D-ribose 1-diphosphate: step 7/9.</text>
</comment>
<dbReference type="InterPro" id="IPR015422">
    <property type="entry name" value="PyrdxlP-dep_Trfase_small"/>
</dbReference>
<dbReference type="Gene3D" id="3.40.640.10">
    <property type="entry name" value="Type I PLP-dependent aspartate aminotransferase-like (Major domain)"/>
    <property type="match status" value="1"/>
</dbReference>
<evidence type="ECO:0000313" key="11">
    <source>
        <dbReference type="EMBL" id="MDO9709087.1"/>
    </source>
</evidence>
<keyword evidence="12" id="KW-1185">Reference proteome</keyword>
<evidence type="ECO:0000256" key="4">
    <source>
        <dbReference type="ARBA" id="ARBA00011738"/>
    </source>
</evidence>
<evidence type="ECO:0000256" key="6">
    <source>
        <dbReference type="ARBA" id="ARBA00022679"/>
    </source>
</evidence>
<evidence type="ECO:0000256" key="8">
    <source>
        <dbReference type="ARBA" id="ARBA00047481"/>
    </source>
</evidence>
<evidence type="ECO:0000256" key="1">
    <source>
        <dbReference type="ARBA" id="ARBA00001933"/>
    </source>
</evidence>
<reference evidence="11 12" key="1">
    <citation type="submission" date="2023-08" db="EMBL/GenBank/DDBJ databases">
        <title>The draft genome sequence of Paracraurococcus sp. LOR1-02.</title>
        <authorList>
            <person name="Kingkaew E."/>
            <person name="Tanasupawat S."/>
        </authorList>
    </citation>
    <scope>NUCLEOTIDE SEQUENCE [LARGE SCALE GENOMIC DNA]</scope>
    <source>
        <strain evidence="11 12">LOR1-02</strain>
    </source>
</reference>
<evidence type="ECO:0000256" key="7">
    <source>
        <dbReference type="ARBA" id="ARBA00022898"/>
    </source>
</evidence>
<keyword evidence="7 9" id="KW-0663">Pyridoxal phosphate</keyword>
<dbReference type="InterPro" id="IPR004839">
    <property type="entry name" value="Aminotransferase_I/II_large"/>
</dbReference>
<proteinExistence type="inferred from homology"/>
<feature type="modified residue" description="N6-(pyridoxal phosphate)lysine" evidence="9">
    <location>
        <position position="220"/>
    </location>
</feature>
<dbReference type="Pfam" id="PF00155">
    <property type="entry name" value="Aminotran_1_2"/>
    <property type="match status" value="1"/>
</dbReference>
<evidence type="ECO:0000313" key="12">
    <source>
        <dbReference type="Proteomes" id="UP001243009"/>
    </source>
</evidence>
<comment type="catalytic activity">
    <reaction evidence="8 9">
        <text>L-histidinol phosphate + 2-oxoglutarate = 3-(imidazol-4-yl)-2-oxopropyl phosphate + L-glutamate</text>
        <dbReference type="Rhea" id="RHEA:23744"/>
        <dbReference type="ChEBI" id="CHEBI:16810"/>
        <dbReference type="ChEBI" id="CHEBI:29985"/>
        <dbReference type="ChEBI" id="CHEBI:57766"/>
        <dbReference type="ChEBI" id="CHEBI:57980"/>
        <dbReference type="EC" id="2.6.1.9"/>
    </reaction>
</comment>
<comment type="cofactor">
    <cofactor evidence="1 9">
        <name>pyridoxal 5'-phosphate</name>
        <dbReference type="ChEBI" id="CHEBI:597326"/>
    </cofactor>
</comment>
<feature type="domain" description="Aminotransferase class I/classII large" evidence="10">
    <location>
        <begin position="29"/>
        <end position="353"/>
    </location>
</feature>
<evidence type="ECO:0000256" key="9">
    <source>
        <dbReference type="HAMAP-Rule" id="MF_01023"/>
    </source>
</evidence>
<comment type="subunit">
    <text evidence="4 9">Homodimer.</text>
</comment>
<dbReference type="NCBIfam" id="TIGR01141">
    <property type="entry name" value="hisC"/>
    <property type="match status" value="1"/>
</dbReference>
<sequence>MPALLPRPSILSIEPYVGGESKIPGVNRIVKLSSNEGAFGVPPGAQQAYAAMAAELHRYPDGGATALREAIGRRFGLDPARIVCGNGSDELIGALVMAYGGEGTELVMSAHGFIMYDIAGRYAGCRVIKVPERNLTADVDAMLAAVGPRTRLVFLANPNNPTGSMLPAAEVARLRAGLREDVLLVLDSAYAEYVTRPDYDPGTALVDAGGNTVMTRTFSKVFGLGGVRLGWAYAPAHVIDILNRVRGPFNVNAPAMAAGIAALAEPGWVEKSVAHNDAWRAKLSEGLRALGIAVHPSEGNFILADFGTAERAKAADAALKARGLIVRAMAAYSLPQALRITIGTAEECGMVQDALAGFMRGA</sequence>
<dbReference type="HAMAP" id="MF_01023">
    <property type="entry name" value="HisC_aminotrans_2"/>
    <property type="match status" value="1"/>
</dbReference>
<dbReference type="InterPro" id="IPR015421">
    <property type="entry name" value="PyrdxlP-dep_Trfase_major"/>
</dbReference>
<protein>
    <recommendedName>
        <fullName evidence="9">Histidinol-phosphate aminotransferase</fullName>
        <ecNumber evidence="9">2.6.1.9</ecNumber>
    </recommendedName>
    <alternativeName>
        <fullName evidence="9">Imidazole acetol-phosphate transaminase</fullName>
    </alternativeName>
</protein>
<keyword evidence="5 9" id="KW-0032">Aminotransferase</keyword>
<dbReference type="InterPro" id="IPR005861">
    <property type="entry name" value="HisP_aminotrans"/>
</dbReference>
<dbReference type="Proteomes" id="UP001243009">
    <property type="component" value="Unassembled WGS sequence"/>
</dbReference>
<evidence type="ECO:0000256" key="3">
    <source>
        <dbReference type="ARBA" id="ARBA00007970"/>
    </source>
</evidence>
<evidence type="ECO:0000256" key="2">
    <source>
        <dbReference type="ARBA" id="ARBA00005011"/>
    </source>
</evidence>
<dbReference type="PANTHER" id="PTHR43643:SF3">
    <property type="entry name" value="HISTIDINOL-PHOSPHATE AMINOTRANSFERASE"/>
    <property type="match status" value="1"/>
</dbReference>
<dbReference type="EC" id="2.6.1.9" evidence="9"/>
<dbReference type="Gene3D" id="3.90.1150.10">
    <property type="entry name" value="Aspartate Aminotransferase, domain 1"/>
    <property type="match status" value="1"/>
</dbReference>
<dbReference type="InterPro" id="IPR015424">
    <property type="entry name" value="PyrdxlP-dep_Trfase"/>
</dbReference>
<accession>A0ABT9DYU7</accession>
<keyword evidence="9" id="KW-0368">Histidine biosynthesis</keyword>
<dbReference type="RefSeq" id="WP_305103950.1">
    <property type="nucleotide sequence ID" value="NZ_JAUTWS010000009.1"/>
</dbReference>